<accession>E7G947</accession>
<dbReference type="EMBL" id="ADKX01000023">
    <property type="protein sequence ID" value="EFW05488.1"/>
    <property type="molecule type" value="Genomic_DNA"/>
</dbReference>
<dbReference type="NCBIfam" id="TIGR00099">
    <property type="entry name" value="Cof-subfamily"/>
    <property type="match status" value="1"/>
</dbReference>
<dbReference type="GO" id="GO:0016791">
    <property type="term" value="F:phosphatase activity"/>
    <property type="evidence" value="ECO:0007669"/>
    <property type="project" value="TreeGrafter"/>
</dbReference>
<name>E7G947_9FIRM</name>
<sequence length="287" mass="32305">MIKLVVSDMDGTLLGKSKGVSIPNRNAIQRLSEHNIEFAIASGRDYNGVYQIIHELGIECEAILGNGAQYVDVKGNILMECYMQKTIYKDVVKIFDDASIPYMVFTTKGFYATEPQRVRDLFVQRCVNFFHQPYGEYDKGGKFENSTCNFLQAIGNVDDFLKQDFEIIKVEAFSLDASEIAPAKEKLQFVPMISYLSSFSDNVEVTDQNAQKGLILEKVAKLKNLSKDEIVVIGDGMNDLTMFQHFPYAFAPANADLEIQNLAYQIVADCEDDGFAEVIDIIFKDLM</sequence>
<dbReference type="eggNOG" id="COG0561">
    <property type="taxonomic scope" value="Bacteria"/>
</dbReference>
<dbReference type="OrthoDB" id="9781413at2"/>
<dbReference type="STRING" id="100884.GCA_000269565_03127"/>
<dbReference type="PANTHER" id="PTHR10000">
    <property type="entry name" value="PHOSPHOSERINE PHOSPHATASE"/>
    <property type="match status" value="1"/>
</dbReference>
<dbReference type="Gene3D" id="3.30.1240.10">
    <property type="match status" value="1"/>
</dbReference>
<dbReference type="InterPro" id="IPR000150">
    <property type="entry name" value="Cof"/>
</dbReference>
<dbReference type="SUPFAM" id="SSF56784">
    <property type="entry name" value="HAD-like"/>
    <property type="match status" value="1"/>
</dbReference>
<protein>
    <submittedName>
        <fullName evidence="1">Uncharacterized protein</fullName>
    </submittedName>
</protein>
<dbReference type="Pfam" id="PF08282">
    <property type="entry name" value="Hydrolase_3"/>
    <property type="match status" value="1"/>
</dbReference>
<evidence type="ECO:0000313" key="2">
    <source>
        <dbReference type="Proteomes" id="UP000003157"/>
    </source>
</evidence>
<dbReference type="InterPro" id="IPR036412">
    <property type="entry name" value="HAD-like_sf"/>
</dbReference>
<dbReference type="AlphaFoldDB" id="E7G947"/>
<dbReference type="GO" id="GO:0005829">
    <property type="term" value="C:cytosol"/>
    <property type="evidence" value="ECO:0007669"/>
    <property type="project" value="TreeGrafter"/>
</dbReference>
<dbReference type="RefSeq" id="WP_008788401.1">
    <property type="nucleotide sequence ID" value="NZ_AKCB01000002.1"/>
</dbReference>
<dbReference type="GeneID" id="78230920"/>
<dbReference type="GO" id="GO:0000287">
    <property type="term" value="F:magnesium ion binding"/>
    <property type="evidence" value="ECO:0007669"/>
    <property type="project" value="TreeGrafter"/>
</dbReference>
<comment type="caution">
    <text evidence="1">The sequence shown here is derived from an EMBL/GenBank/DDBJ whole genome shotgun (WGS) entry which is preliminary data.</text>
</comment>
<proteinExistence type="predicted"/>
<dbReference type="Gene3D" id="3.40.50.1000">
    <property type="entry name" value="HAD superfamily/HAD-like"/>
    <property type="match status" value="1"/>
</dbReference>
<evidence type="ECO:0000313" key="1">
    <source>
        <dbReference type="EMBL" id="EFW05488.1"/>
    </source>
</evidence>
<dbReference type="HOGENOM" id="CLU_044146_3_1_9"/>
<dbReference type="PANTHER" id="PTHR10000:SF55">
    <property type="entry name" value="5-AMINO-6-(5-PHOSPHO-D-RIBITYLAMINO)URACIL PHOSPHATASE YCSE"/>
    <property type="match status" value="1"/>
</dbReference>
<dbReference type="Proteomes" id="UP000003157">
    <property type="component" value="Unassembled WGS sequence"/>
</dbReference>
<reference evidence="1 2" key="1">
    <citation type="submission" date="2010-12" db="EMBL/GenBank/DDBJ databases">
        <title>The Genome Sequence of Coprobacillus sp. strain 29_1.</title>
        <authorList>
            <consortium name="The Broad Institute Genome Sequencing Platform"/>
            <person name="Earl A."/>
            <person name="Ward D."/>
            <person name="Feldgarden M."/>
            <person name="Gevers D."/>
            <person name="Daigneault M."/>
            <person name="Sibley C.D."/>
            <person name="White A."/>
            <person name="Strauss J."/>
            <person name="Allen-Vercoe E."/>
            <person name="Young S.K."/>
            <person name="Zeng Q."/>
            <person name="Gargeya S."/>
            <person name="Fitzgerald M."/>
            <person name="Haas B."/>
            <person name="Abouelleil A."/>
            <person name="Alvarado L."/>
            <person name="Arachchi H.M."/>
            <person name="Berlin A."/>
            <person name="Brown A."/>
            <person name="Chapman S.B."/>
            <person name="Chen Z."/>
            <person name="Dunbar C."/>
            <person name="Freedman E."/>
            <person name="Gearin G."/>
            <person name="Gellesch M."/>
            <person name="Goldberg J."/>
            <person name="Griggs A."/>
            <person name="Gujja S."/>
            <person name="Heilman E."/>
            <person name="Heiman D."/>
            <person name="Howarth C."/>
            <person name="Larson L."/>
            <person name="Lui A."/>
            <person name="MacDonald P.J.P."/>
            <person name="Mehta T."/>
            <person name="Montmayeur A."/>
            <person name="Murphy C."/>
            <person name="Neiman D."/>
            <person name="Pearson M."/>
            <person name="Priest M."/>
            <person name="Roberts A."/>
            <person name="Saif S."/>
            <person name="Shea T."/>
            <person name="Shenoy N."/>
            <person name="Sisk P."/>
            <person name="Stolte C."/>
            <person name="Sykes S."/>
            <person name="White J."/>
            <person name="Yandava C."/>
            <person name="Nusbaum C."/>
            <person name="Birren B."/>
        </authorList>
    </citation>
    <scope>NUCLEOTIDE SEQUENCE [LARGE SCALE GENOMIC DNA]</scope>
    <source>
        <strain evidence="1 2">29_1</strain>
    </source>
</reference>
<organism evidence="1 2">
    <name type="scientific">Coprobacillus cateniformis</name>
    <dbReference type="NCBI Taxonomy" id="100884"/>
    <lineage>
        <taxon>Bacteria</taxon>
        <taxon>Bacillati</taxon>
        <taxon>Bacillota</taxon>
        <taxon>Erysipelotrichia</taxon>
        <taxon>Erysipelotrichales</taxon>
        <taxon>Coprobacillaceae</taxon>
        <taxon>Coprobacillus</taxon>
    </lineage>
</organism>
<dbReference type="InterPro" id="IPR023214">
    <property type="entry name" value="HAD_sf"/>
</dbReference>
<gene>
    <name evidence="1" type="ORF">HMPREF9488_01285</name>
</gene>
<keyword evidence="2" id="KW-1185">Reference proteome</keyword>